<sequence length="536" mass="59771">MIIYKKLRGIFGTYGLPKGRNPTLVVMDAINEKIFSELQAYLGDLAGSLEVVKQFPGNPVPEIIILSMQRRYFNHVMPEIEKLLNQDPEKVANVFPVLQPLLTKKSGELRDYYLNVASWRLMTEEAKMLKDELVKAGFYAMIFSVIVIGPNAIQVYEKIKSISEKIDKVYAASGFILETWNFCTLRTECLEFFILTNRAIAGGSVTSELELNFITPAYAQEYNGTPESAPPTLITVSSDDLQLQNSRIPFQALERLTSNVVQFQQWEWNYDATMLRLFAQSAKTSKNYMREQAIFDERFEYLLMIASMSDDNPISGDSAAKWQAAVKELITAGTGVDKAASKLYKDGTALPSPDTYDEPVTIKQLKKLAKMETTSDSSRFSFMWIVYGFILFVVIGGSVVVILLFYKRRSVPAASTVQATAETTQRAVKHAVAGSVSQPAAQPAYYLLLSTGGEYLLQYSQYSIGSGPGANIQITGAGVKPVHAVIKYSNEHNMWWVYSPDEQADILVEGENGTSFWLYPDTSFTIGSISAKIVVH</sequence>
<evidence type="ECO:0000256" key="1">
    <source>
        <dbReference type="SAM" id="Phobius"/>
    </source>
</evidence>
<keyword evidence="1" id="KW-0812">Transmembrane</keyword>
<dbReference type="AlphaFoldDB" id="A0A1F5VEV4"/>
<dbReference type="Proteomes" id="UP000178943">
    <property type="component" value="Unassembled WGS sequence"/>
</dbReference>
<reference evidence="3 4" key="1">
    <citation type="journal article" date="2016" name="Nat. Commun.">
        <title>Thousands of microbial genomes shed light on interconnected biogeochemical processes in an aquifer system.</title>
        <authorList>
            <person name="Anantharaman K."/>
            <person name="Brown C.T."/>
            <person name="Hug L.A."/>
            <person name="Sharon I."/>
            <person name="Castelle C.J."/>
            <person name="Probst A.J."/>
            <person name="Thomas B.C."/>
            <person name="Singh A."/>
            <person name="Wilkins M.J."/>
            <person name="Karaoz U."/>
            <person name="Brodie E.L."/>
            <person name="Williams K.H."/>
            <person name="Hubbard S.S."/>
            <person name="Banfield J.F."/>
        </authorList>
    </citation>
    <scope>NUCLEOTIDE SEQUENCE [LARGE SCALE GENOMIC DNA]</scope>
</reference>
<evidence type="ECO:0000313" key="3">
    <source>
        <dbReference type="EMBL" id="OGF61972.1"/>
    </source>
</evidence>
<dbReference type="CDD" id="cd00060">
    <property type="entry name" value="FHA"/>
    <property type="match status" value="1"/>
</dbReference>
<feature type="transmembrane region" description="Helical" evidence="1">
    <location>
        <begin position="382"/>
        <end position="406"/>
    </location>
</feature>
<organism evidence="3 4">
    <name type="scientific">Candidatus Fischerbacteria bacterium RBG_13_37_8</name>
    <dbReference type="NCBI Taxonomy" id="1817863"/>
    <lineage>
        <taxon>Bacteria</taxon>
        <taxon>Candidatus Fischeribacteriota</taxon>
    </lineage>
</organism>
<evidence type="ECO:0000259" key="2">
    <source>
        <dbReference type="Pfam" id="PF00498"/>
    </source>
</evidence>
<dbReference type="SUPFAM" id="SSF49879">
    <property type="entry name" value="SMAD/FHA domain"/>
    <property type="match status" value="1"/>
</dbReference>
<keyword evidence="1" id="KW-0472">Membrane</keyword>
<dbReference type="InterPro" id="IPR000253">
    <property type="entry name" value="FHA_dom"/>
</dbReference>
<proteinExistence type="predicted"/>
<evidence type="ECO:0000313" key="4">
    <source>
        <dbReference type="Proteomes" id="UP000178943"/>
    </source>
</evidence>
<dbReference type="EMBL" id="MFGW01000186">
    <property type="protein sequence ID" value="OGF61972.1"/>
    <property type="molecule type" value="Genomic_DNA"/>
</dbReference>
<keyword evidence="1" id="KW-1133">Transmembrane helix</keyword>
<dbReference type="Gene3D" id="2.60.200.20">
    <property type="match status" value="1"/>
</dbReference>
<name>A0A1F5VEV4_9BACT</name>
<gene>
    <name evidence="3" type="ORF">A2Y62_20850</name>
</gene>
<feature type="domain" description="FHA" evidence="2">
    <location>
        <begin position="462"/>
        <end position="513"/>
    </location>
</feature>
<dbReference type="InterPro" id="IPR008984">
    <property type="entry name" value="SMAD_FHA_dom_sf"/>
</dbReference>
<comment type="caution">
    <text evidence="3">The sequence shown here is derived from an EMBL/GenBank/DDBJ whole genome shotgun (WGS) entry which is preliminary data.</text>
</comment>
<protein>
    <recommendedName>
        <fullName evidence="2">FHA domain-containing protein</fullName>
    </recommendedName>
</protein>
<accession>A0A1F5VEV4</accession>
<dbReference type="Pfam" id="PF00498">
    <property type="entry name" value="FHA"/>
    <property type="match status" value="1"/>
</dbReference>